<evidence type="ECO:0000256" key="2">
    <source>
        <dbReference type="ARBA" id="ARBA00023125"/>
    </source>
</evidence>
<dbReference type="InterPro" id="IPR036388">
    <property type="entry name" value="WH-like_DNA-bd_sf"/>
</dbReference>
<dbReference type="GO" id="GO:0003700">
    <property type="term" value="F:DNA-binding transcription factor activity"/>
    <property type="evidence" value="ECO:0007669"/>
    <property type="project" value="InterPro"/>
</dbReference>
<keyword evidence="2" id="KW-0238">DNA-binding</keyword>
<evidence type="ECO:0000313" key="6">
    <source>
        <dbReference type="Proteomes" id="UP001336250"/>
    </source>
</evidence>
<name>A0AAW9Q906_9BURK</name>
<dbReference type="SUPFAM" id="SSF46785">
    <property type="entry name" value="Winged helix' DNA-binding domain"/>
    <property type="match status" value="1"/>
</dbReference>
<dbReference type="RefSeq" id="WP_332291761.1">
    <property type="nucleotide sequence ID" value="NZ_JAZIBG010000039.1"/>
</dbReference>
<dbReference type="InterPro" id="IPR008920">
    <property type="entry name" value="TF_FadR/GntR_C"/>
</dbReference>
<evidence type="ECO:0000313" key="5">
    <source>
        <dbReference type="EMBL" id="MEF7616301.1"/>
    </source>
</evidence>
<sequence>MPARLLAIEAVPDLVERVHRALLDAIVDGSLAPMARLTQEDIARQLNVSRQPVLQALRQLKAEGLAVDAPGRGLLVAPLDGDWIVAVYQVRAALDVLAARLAAMQHAVIDRGLIDRGRTAARGRDVRRMIEADAAFHAAIYAASGNPLIEPSANVHWRHIRRAMGAVLQKSTLRLAVWDEHEAIAQAIGRGDADTAAGLMAGHAHRASEHMQLKLGGASTAPADVVVQGASR</sequence>
<evidence type="ECO:0000256" key="1">
    <source>
        <dbReference type="ARBA" id="ARBA00023015"/>
    </source>
</evidence>
<dbReference type="GO" id="GO:0003677">
    <property type="term" value="F:DNA binding"/>
    <property type="evidence" value="ECO:0007669"/>
    <property type="project" value="UniProtKB-KW"/>
</dbReference>
<gene>
    <name evidence="5" type="ORF">V4F39_20470</name>
</gene>
<dbReference type="PANTHER" id="PTHR43537:SF45">
    <property type="entry name" value="GNTR FAMILY REGULATORY PROTEIN"/>
    <property type="match status" value="1"/>
</dbReference>
<reference evidence="5 6" key="1">
    <citation type="submission" date="2024-02" db="EMBL/GenBank/DDBJ databases">
        <title>Genome sequence of Aquincola sp. MAHUQ-54.</title>
        <authorList>
            <person name="Huq M.A."/>
        </authorList>
    </citation>
    <scope>NUCLEOTIDE SEQUENCE [LARGE SCALE GENOMIC DNA]</scope>
    <source>
        <strain evidence="5 6">MAHUQ-54</strain>
    </source>
</reference>
<dbReference type="EMBL" id="JAZIBG010000039">
    <property type="protein sequence ID" value="MEF7616301.1"/>
    <property type="molecule type" value="Genomic_DNA"/>
</dbReference>
<feature type="domain" description="HTH gntR-type" evidence="4">
    <location>
        <begin position="12"/>
        <end position="79"/>
    </location>
</feature>
<dbReference type="Gene3D" id="1.20.120.530">
    <property type="entry name" value="GntR ligand-binding domain-like"/>
    <property type="match status" value="1"/>
</dbReference>
<dbReference type="AlphaFoldDB" id="A0AAW9Q906"/>
<dbReference type="Proteomes" id="UP001336250">
    <property type="component" value="Unassembled WGS sequence"/>
</dbReference>
<organism evidence="5 6">
    <name type="scientific">Aquincola agrisoli</name>
    <dbReference type="NCBI Taxonomy" id="3119538"/>
    <lineage>
        <taxon>Bacteria</taxon>
        <taxon>Pseudomonadati</taxon>
        <taxon>Pseudomonadota</taxon>
        <taxon>Betaproteobacteria</taxon>
        <taxon>Burkholderiales</taxon>
        <taxon>Sphaerotilaceae</taxon>
        <taxon>Aquincola</taxon>
    </lineage>
</organism>
<dbReference type="InterPro" id="IPR036390">
    <property type="entry name" value="WH_DNA-bd_sf"/>
</dbReference>
<keyword evidence="1" id="KW-0805">Transcription regulation</keyword>
<dbReference type="Gene3D" id="1.10.10.10">
    <property type="entry name" value="Winged helix-like DNA-binding domain superfamily/Winged helix DNA-binding domain"/>
    <property type="match status" value="1"/>
</dbReference>
<evidence type="ECO:0000256" key="3">
    <source>
        <dbReference type="ARBA" id="ARBA00023163"/>
    </source>
</evidence>
<dbReference type="PANTHER" id="PTHR43537">
    <property type="entry name" value="TRANSCRIPTIONAL REGULATOR, GNTR FAMILY"/>
    <property type="match status" value="1"/>
</dbReference>
<keyword evidence="3" id="KW-0804">Transcription</keyword>
<evidence type="ECO:0000259" key="4">
    <source>
        <dbReference type="PROSITE" id="PS50949"/>
    </source>
</evidence>
<dbReference type="InterPro" id="IPR011711">
    <property type="entry name" value="GntR_C"/>
</dbReference>
<dbReference type="SMART" id="SM00895">
    <property type="entry name" value="FCD"/>
    <property type="match status" value="1"/>
</dbReference>
<dbReference type="Pfam" id="PF00392">
    <property type="entry name" value="GntR"/>
    <property type="match status" value="1"/>
</dbReference>
<dbReference type="SUPFAM" id="SSF48008">
    <property type="entry name" value="GntR ligand-binding domain-like"/>
    <property type="match status" value="1"/>
</dbReference>
<proteinExistence type="predicted"/>
<dbReference type="PROSITE" id="PS50949">
    <property type="entry name" value="HTH_GNTR"/>
    <property type="match status" value="1"/>
</dbReference>
<protein>
    <submittedName>
        <fullName evidence="5">GntR family transcriptional regulator</fullName>
    </submittedName>
</protein>
<dbReference type="Pfam" id="PF07729">
    <property type="entry name" value="FCD"/>
    <property type="match status" value="1"/>
</dbReference>
<dbReference type="InterPro" id="IPR000524">
    <property type="entry name" value="Tscrpt_reg_HTH_GntR"/>
</dbReference>
<keyword evidence="6" id="KW-1185">Reference proteome</keyword>
<dbReference type="SMART" id="SM00345">
    <property type="entry name" value="HTH_GNTR"/>
    <property type="match status" value="1"/>
</dbReference>
<comment type="caution">
    <text evidence="5">The sequence shown here is derived from an EMBL/GenBank/DDBJ whole genome shotgun (WGS) entry which is preliminary data.</text>
</comment>
<accession>A0AAW9Q906</accession>